<keyword evidence="3" id="KW-1185">Reference proteome</keyword>
<dbReference type="HOGENOM" id="CLU_2529870_0_0_1"/>
<gene>
    <name evidence="2" type="primary">Dsec\GM22311</name>
    <name evidence="2" type="ORF">Dsec_GM22311</name>
</gene>
<reference evidence="2 3" key="1">
    <citation type="journal article" date="2007" name="Nature">
        <title>Evolution of genes and genomes on the Drosophila phylogeny.</title>
        <authorList>
            <consortium name="Drosophila 12 Genomes Consortium"/>
            <person name="Clark A.G."/>
            <person name="Eisen M.B."/>
            <person name="Smith D.R."/>
            <person name="Bergman C.M."/>
            <person name="Oliver B."/>
            <person name="Markow T.A."/>
            <person name="Kaufman T.C."/>
            <person name="Kellis M."/>
            <person name="Gelbart W."/>
            <person name="Iyer V.N."/>
            <person name="Pollard D.A."/>
            <person name="Sackton T.B."/>
            <person name="Larracuente A.M."/>
            <person name="Singh N.D."/>
            <person name="Abad J.P."/>
            <person name="Abt D.N."/>
            <person name="Adryan B."/>
            <person name="Aguade M."/>
            <person name="Akashi H."/>
            <person name="Anderson W.W."/>
            <person name="Aquadro C.F."/>
            <person name="Ardell D.H."/>
            <person name="Arguello R."/>
            <person name="Artieri C.G."/>
            <person name="Barbash D.A."/>
            <person name="Barker D."/>
            <person name="Barsanti P."/>
            <person name="Batterham P."/>
            <person name="Batzoglou S."/>
            <person name="Begun D."/>
            <person name="Bhutkar A."/>
            <person name="Blanco E."/>
            <person name="Bosak S.A."/>
            <person name="Bradley R.K."/>
            <person name="Brand A.D."/>
            <person name="Brent M.R."/>
            <person name="Brooks A.N."/>
            <person name="Brown R.H."/>
            <person name="Butlin R.K."/>
            <person name="Caggese C."/>
            <person name="Calvi B.R."/>
            <person name="Bernardo de Carvalho A."/>
            <person name="Caspi A."/>
            <person name="Castrezana S."/>
            <person name="Celniker S.E."/>
            <person name="Chang J.L."/>
            <person name="Chapple C."/>
            <person name="Chatterji S."/>
            <person name="Chinwalla A."/>
            <person name="Civetta A."/>
            <person name="Clifton S.W."/>
            <person name="Comeron J.M."/>
            <person name="Costello J.C."/>
            <person name="Coyne J.A."/>
            <person name="Daub J."/>
            <person name="David R.G."/>
            <person name="Delcher A.L."/>
            <person name="Delehaunty K."/>
            <person name="Do C.B."/>
            <person name="Ebling H."/>
            <person name="Edwards K."/>
            <person name="Eickbush T."/>
            <person name="Evans J.D."/>
            <person name="Filipski A."/>
            <person name="Findeiss S."/>
            <person name="Freyhult E."/>
            <person name="Fulton L."/>
            <person name="Fulton R."/>
            <person name="Garcia A.C."/>
            <person name="Gardiner A."/>
            <person name="Garfield D.A."/>
            <person name="Garvin B.E."/>
            <person name="Gibson G."/>
            <person name="Gilbert D."/>
            <person name="Gnerre S."/>
            <person name="Godfrey J."/>
            <person name="Good R."/>
            <person name="Gotea V."/>
            <person name="Gravely B."/>
            <person name="Greenberg A.J."/>
            <person name="Griffiths-Jones S."/>
            <person name="Gross S."/>
            <person name="Guigo R."/>
            <person name="Gustafson E.A."/>
            <person name="Haerty W."/>
            <person name="Hahn M.W."/>
            <person name="Halligan D.L."/>
            <person name="Halpern A.L."/>
            <person name="Halter G.M."/>
            <person name="Han M.V."/>
            <person name="Heger A."/>
            <person name="Hillier L."/>
            <person name="Hinrichs A.S."/>
            <person name="Holmes I."/>
            <person name="Hoskins R.A."/>
            <person name="Hubisz M.J."/>
            <person name="Hultmark D."/>
            <person name="Huntley M.A."/>
            <person name="Jaffe D.B."/>
            <person name="Jagadeeshan S."/>
            <person name="Jeck W.R."/>
            <person name="Johnson J."/>
            <person name="Jones C.D."/>
            <person name="Jordan W.C."/>
            <person name="Karpen G.H."/>
            <person name="Kataoka E."/>
            <person name="Keightley P.D."/>
            <person name="Kheradpour P."/>
            <person name="Kirkness E.F."/>
            <person name="Koerich L.B."/>
            <person name="Kristiansen K."/>
            <person name="Kudrna D."/>
            <person name="Kulathinal R.J."/>
            <person name="Kumar S."/>
            <person name="Kwok R."/>
            <person name="Lander E."/>
            <person name="Langley C.H."/>
            <person name="Lapoint R."/>
            <person name="Lazzaro B.P."/>
            <person name="Lee S.J."/>
            <person name="Levesque L."/>
            <person name="Li R."/>
            <person name="Lin C.F."/>
            <person name="Lin M.F."/>
            <person name="Lindblad-Toh K."/>
            <person name="Llopart A."/>
            <person name="Long M."/>
            <person name="Low L."/>
            <person name="Lozovsky E."/>
            <person name="Lu J."/>
            <person name="Luo M."/>
            <person name="Machado C.A."/>
            <person name="Makalowski W."/>
            <person name="Marzo M."/>
            <person name="Matsuda M."/>
            <person name="Matzkin L."/>
            <person name="McAllister B."/>
            <person name="McBride C.S."/>
            <person name="McKernan B."/>
            <person name="McKernan K."/>
            <person name="Mendez-Lago M."/>
            <person name="Minx P."/>
            <person name="Mollenhauer M.U."/>
            <person name="Montooth K."/>
            <person name="Mount S.M."/>
            <person name="Mu X."/>
            <person name="Myers E."/>
            <person name="Negre B."/>
            <person name="Newfeld S."/>
            <person name="Nielsen R."/>
            <person name="Noor M.A."/>
            <person name="O'Grady P."/>
            <person name="Pachter L."/>
            <person name="Papaceit M."/>
            <person name="Parisi M.J."/>
            <person name="Parisi M."/>
            <person name="Parts L."/>
            <person name="Pedersen J.S."/>
            <person name="Pesole G."/>
            <person name="Phillippy A.M."/>
            <person name="Ponting C.P."/>
            <person name="Pop M."/>
            <person name="Porcelli D."/>
            <person name="Powell J.R."/>
            <person name="Prohaska S."/>
            <person name="Pruitt K."/>
            <person name="Puig M."/>
            <person name="Quesneville H."/>
            <person name="Ram K.R."/>
            <person name="Rand D."/>
            <person name="Rasmussen M.D."/>
            <person name="Reed L.K."/>
            <person name="Reenan R."/>
            <person name="Reily A."/>
            <person name="Remington K.A."/>
            <person name="Rieger T.T."/>
            <person name="Ritchie M.G."/>
            <person name="Robin C."/>
            <person name="Rogers Y.H."/>
            <person name="Rohde C."/>
            <person name="Rozas J."/>
            <person name="Rubenfield M.J."/>
            <person name="Ruiz A."/>
            <person name="Russo S."/>
            <person name="Salzberg S.L."/>
            <person name="Sanchez-Gracia A."/>
            <person name="Saranga D.J."/>
            <person name="Sato H."/>
            <person name="Schaeffer S.W."/>
            <person name="Schatz M.C."/>
            <person name="Schlenke T."/>
            <person name="Schwartz R."/>
            <person name="Segarra C."/>
            <person name="Singh R.S."/>
            <person name="Sirot L."/>
            <person name="Sirota M."/>
            <person name="Sisneros N.B."/>
            <person name="Smith C.D."/>
            <person name="Smith T.F."/>
            <person name="Spieth J."/>
            <person name="Stage D.E."/>
            <person name="Stark A."/>
            <person name="Stephan W."/>
            <person name="Strausberg R.L."/>
            <person name="Strempel S."/>
            <person name="Sturgill D."/>
            <person name="Sutton G."/>
            <person name="Sutton G.G."/>
            <person name="Tao W."/>
            <person name="Teichmann S."/>
            <person name="Tobari Y.N."/>
            <person name="Tomimura Y."/>
            <person name="Tsolas J.M."/>
            <person name="Valente V.L."/>
            <person name="Venter E."/>
            <person name="Venter J.C."/>
            <person name="Vicario S."/>
            <person name="Vieira F.G."/>
            <person name="Vilella A.J."/>
            <person name="Villasante A."/>
            <person name="Walenz B."/>
            <person name="Wang J."/>
            <person name="Wasserman M."/>
            <person name="Watts T."/>
            <person name="Wilson D."/>
            <person name="Wilson R.K."/>
            <person name="Wing R.A."/>
            <person name="Wolfner M.F."/>
            <person name="Wong A."/>
            <person name="Wong G.K."/>
            <person name="Wu C.I."/>
            <person name="Wu G."/>
            <person name="Yamamoto D."/>
            <person name="Yang H.P."/>
            <person name="Yang S.P."/>
            <person name="Yorke J.A."/>
            <person name="Yoshida K."/>
            <person name="Zdobnov E."/>
            <person name="Zhang P."/>
            <person name="Zhang Y."/>
            <person name="Zimin A.V."/>
            <person name="Baldwin J."/>
            <person name="Abdouelleil A."/>
            <person name="Abdulkadir J."/>
            <person name="Abebe A."/>
            <person name="Abera B."/>
            <person name="Abreu J."/>
            <person name="Acer S.C."/>
            <person name="Aftuck L."/>
            <person name="Alexander A."/>
            <person name="An P."/>
            <person name="Anderson E."/>
            <person name="Anderson S."/>
            <person name="Arachi H."/>
            <person name="Azer M."/>
            <person name="Bachantsang P."/>
            <person name="Barry A."/>
            <person name="Bayul T."/>
            <person name="Berlin A."/>
            <person name="Bessette D."/>
            <person name="Bloom T."/>
            <person name="Blye J."/>
            <person name="Boguslavskiy L."/>
            <person name="Bonnet C."/>
            <person name="Boukhgalter B."/>
            <person name="Bourzgui I."/>
            <person name="Brown A."/>
            <person name="Cahill P."/>
            <person name="Channer S."/>
            <person name="Cheshatsang Y."/>
            <person name="Chuda L."/>
            <person name="Citroen M."/>
            <person name="Collymore A."/>
            <person name="Cooke P."/>
            <person name="Costello M."/>
            <person name="D'Aco K."/>
            <person name="Daza R."/>
            <person name="De Haan G."/>
            <person name="DeGray S."/>
            <person name="DeMaso C."/>
            <person name="Dhargay N."/>
            <person name="Dooley K."/>
            <person name="Dooley E."/>
            <person name="Doricent M."/>
            <person name="Dorje P."/>
            <person name="Dorjee K."/>
            <person name="Dupes A."/>
            <person name="Elong R."/>
            <person name="Falk J."/>
            <person name="Farina A."/>
            <person name="Faro S."/>
            <person name="Ferguson D."/>
            <person name="Fisher S."/>
            <person name="Foley C.D."/>
            <person name="Franke A."/>
            <person name="Friedrich D."/>
            <person name="Gadbois L."/>
            <person name="Gearin G."/>
            <person name="Gearin C.R."/>
            <person name="Giannoukos G."/>
            <person name="Goode T."/>
            <person name="Graham J."/>
            <person name="Grandbois E."/>
            <person name="Grewal S."/>
            <person name="Gyaltsen K."/>
            <person name="Hafez N."/>
            <person name="Hagos B."/>
            <person name="Hall J."/>
            <person name="Henson C."/>
            <person name="Hollinger A."/>
            <person name="Honan T."/>
            <person name="Huard M.D."/>
            <person name="Hughes L."/>
            <person name="Hurhula B."/>
            <person name="Husby M.E."/>
            <person name="Kamat A."/>
            <person name="Kanga B."/>
            <person name="Kashin S."/>
            <person name="Khazanovich D."/>
            <person name="Kisner P."/>
            <person name="Lance K."/>
            <person name="Lara M."/>
            <person name="Lee W."/>
            <person name="Lennon N."/>
            <person name="Letendre F."/>
            <person name="LeVine R."/>
            <person name="Lipovsky A."/>
            <person name="Liu X."/>
            <person name="Liu J."/>
            <person name="Liu S."/>
            <person name="Lokyitsang T."/>
            <person name="Lokyitsang Y."/>
            <person name="Lubonja R."/>
            <person name="Lui A."/>
            <person name="MacDonald P."/>
            <person name="Magnisalis V."/>
            <person name="Maru K."/>
            <person name="Matthews C."/>
            <person name="McCusker W."/>
            <person name="McDonough S."/>
            <person name="Mehta T."/>
            <person name="Meldrim J."/>
            <person name="Meneus L."/>
            <person name="Mihai O."/>
            <person name="Mihalev A."/>
            <person name="Mihova T."/>
            <person name="Mittelman R."/>
            <person name="Mlenga V."/>
            <person name="Montmayeur A."/>
            <person name="Mulrain L."/>
            <person name="Navidi A."/>
            <person name="Naylor J."/>
            <person name="Negash T."/>
            <person name="Nguyen T."/>
            <person name="Nguyen N."/>
            <person name="Nicol R."/>
            <person name="Norbu C."/>
            <person name="Norbu N."/>
            <person name="Novod N."/>
            <person name="O'Neill B."/>
            <person name="Osman S."/>
            <person name="Markiewicz E."/>
            <person name="Oyono O.L."/>
            <person name="Patti C."/>
            <person name="Phunkhang P."/>
            <person name="Pierre F."/>
            <person name="Priest M."/>
            <person name="Raghuraman S."/>
            <person name="Rege F."/>
            <person name="Reyes R."/>
            <person name="Rise C."/>
            <person name="Rogov P."/>
            <person name="Ross K."/>
            <person name="Ryan E."/>
            <person name="Settipalli S."/>
            <person name="Shea T."/>
            <person name="Sherpa N."/>
            <person name="Shi L."/>
            <person name="Shih D."/>
            <person name="Sparrow T."/>
            <person name="Spaulding J."/>
            <person name="Stalker J."/>
            <person name="Stange-Thomann N."/>
            <person name="Stavropoulos S."/>
            <person name="Stone C."/>
            <person name="Strader C."/>
            <person name="Tesfaye S."/>
            <person name="Thomson T."/>
            <person name="Thoulutsang Y."/>
            <person name="Thoulutsang D."/>
            <person name="Topham K."/>
            <person name="Topping I."/>
            <person name="Tsamla T."/>
            <person name="Vassiliev H."/>
            <person name="Vo A."/>
            <person name="Wangchuk T."/>
            <person name="Wangdi T."/>
            <person name="Weiand M."/>
            <person name="Wilkinson J."/>
            <person name="Wilson A."/>
            <person name="Yadav S."/>
            <person name="Young G."/>
            <person name="Yu Q."/>
            <person name="Zembek L."/>
            <person name="Zhong D."/>
            <person name="Zimmer A."/>
            <person name="Zwirko Z."/>
            <person name="Jaffe D.B."/>
            <person name="Alvarez P."/>
            <person name="Brockman W."/>
            <person name="Butler J."/>
            <person name="Chin C."/>
            <person name="Gnerre S."/>
            <person name="Grabherr M."/>
            <person name="Kleber M."/>
            <person name="Mauceli E."/>
            <person name="MacCallum I."/>
        </authorList>
    </citation>
    <scope>NUCLEOTIDE SEQUENCE [LARGE SCALE GENOMIC DNA]</scope>
    <source>
        <strain evidence="3">Rob3c / Tucson 14021-0248.25</strain>
    </source>
</reference>
<accession>B4IAE0</accession>
<dbReference type="Proteomes" id="UP000001292">
    <property type="component" value="Unassembled WGS sequence"/>
</dbReference>
<evidence type="ECO:0000313" key="3">
    <source>
        <dbReference type="Proteomes" id="UP000001292"/>
    </source>
</evidence>
<evidence type="ECO:0000313" key="2">
    <source>
        <dbReference type="EMBL" id="EDW44253.1"/>
    </source>
</evidence>
<dbReference type="OMA" id="NRTMGKF"/>
<evidence type="ECO:0000256" key="1">
    <source>
        <dbReference type="SAM" id="MobiDB-lite"/>
    </source>
</evidence>
<dbReference type="AlphaFoldDB" id="B4IAE0"/>
<feature type="region of interest" description="Disordered" evidence="1">
    <location>
        <begin position="40"/>
        <end position="84"/>
    </location>
</feature>
<organism evidence="3">
    <name type="scientific">Drosophila sechellia</name>
    <name type="common">Fruit fly</name>
    <dbReference type="NCBI Taxonomy" id="7238"/>
    <lineage>
        <taxon>Eukaryota</taxon>
        <taxon>Metazoa</taxon>
        <taxon>Ecdysozoa</taxon>
        <taxon>Arthropoda</taxon>
        <taxon>Hexapoda</taxon>
        <taxon>Insecta</taxon>
        <taxon>Pterygota</taxon>
        <taxon>Neoptera</taxon>
        <taxon>Endopterygota</taxon>
        <taxon>Diptera</taxon>
        <taxon>Brachycera</taxon>
        <taxon>Muscomorpha</taxon>
        <taxon>Ephydroidea</taxon>
        <taxon>Drosophilidae</taxon>
        <taxon>Drosophila</taxon>
        <taxon>Sophophora</taxon>
    </lineage>
</organism>
<dbReference type="EMBL" id="CH480826">
    <property type="protein sequence ID" value="EDW44253.1"/>
    <property type="molecule type" value="Genomic_DNA"/>
</dbReference>
<sequence length="84" mass="9012">MFEVLAAQINIVDCGVRSSEFGGLSSVLGGHGTLLVERGTLSGAKHTEREDKRTSSGGQSRTMGKFVVKKQAPERKSTKGFMQL</sequence>
<proteinExistence type="predicted"/>
<protein>
    <submittedName>
        <fullName evidence="2">GM22311</fullName>
    </submittedName>
</protein>
<dbReference type="PhylomeDB" id="B4IAE0"/>
<feature type="compositionally biased region" description="Basic and acidic residues" evidence="1">
    <location>
        <begin position="45"/>
        <end position="54"/>
    </location>
</feature>
<name>B4IAE0_DROSE</name>